<feature type="chain" id="PRO_5042200274" evidence="9">
    <location>
        <begin position="17"/>
        <end position="304"/>
    </location>
</feature>
<dbReference type="InterPro" id="IPR001002">
    <property type="entry name" value="Chitin-bd_1"/>
</dbReference>
<dbReference type="GO" id="GO:0008061">
    <property type="term" value="F:chitin binding"/>
    <property type="evidence" value="ECO:0007669"/>
    <property type="project" value="UniProtKB-UniRule"/>
</dbReference>
<dbReference type="Gene3D" id="3.30.60.10">
    <property type="entry name" value="Endochitinase-like"/>
    <property type="match status" value="1"/>
</dbReference>
<evidence type="ECO:0000313" key="13">
    <source>
        <dbReference type="Proteomes" id="UP001187682"/>
    </source>
</evidence>
<evidence type="ECO:0000256" key="8">
    <source>
        <dbReference type="PROSITE-ProRule" id="PRU00261"/>
    </source>
</evidence>
<organism evidence="12 13">
    <name type="scientific">Cephalotrichum gorgonifer</name>
    <dbReference type="NCBI Taxonomy" id="2041049"/>
    <lineage>
        <taxon>Eukaryota</taxon>
        <taxon>Fungi</taxon>
        <taxon>Dikarya</taxon>
        <taxon>Ascomycota</taxon>
        <taxon>Pezizomycotina</taxon>
        <taxon>Sordariomycetes</taxon>
        <taxon>Hypocreomycetidae</taxon>
        <taxon>Microascales</taxon>
        <taxon>Microascaceae</taxon>
        <taxon>Cephalotrichum</taxon>
    </lineage>
</organism>
<dbReference type="AlphaFoldDB" id="A0AAE8T066"/>
<dbReference type="Pfam" id="PF01522">
    <property type="entry name" value="Polysacc_deac_1"/>
    <property type="match status" value="1"/>
</dbReference>
<evidence type="ECO:0000313" key="12">
    <source>
        <dbReference type="EMBL" id="SPO07576.1"/>
    </source>
</evidence>
<dbReference type="GO" id="GO:0016810">
    <property type="term" value="F:hydrolase activity, acting on carbon-nitrogen (but not peptide) bonds"/>
    <property type="evidence" value="ECO:0007669"/>
    <property type="project" value="InterPro"/>
</dbReference>
<dbReference type="PANTHER" id="PTHR46471">
    <property type="entry name" value="CHITIN DEACETYLASE"/>
    <property type="match status" value="1"/>
</dbReference>
<sequence length="304" mass="31616">MSLRYLLGALAIGASASPVAKSQLEQRQAGAVITSCTTPGTVAVTFDDGPFIYTEQVLNGLAAGGVKATFFLNGQNWGNINDYTGIVQRMINEGHQIGSHTWSHPDLATLDAAGVTSQMTQLESTLLNIIGKFPTYMRPPYFSYSQATLNTLGGLGYKVVNADIDTKDYENNTPGTIGVAIANFENGLNAGGSISLAHDVHQTTATHLVPAIVSAIQSRGLRAVTVGECLGDAPANWYRTSRDGGGGDPGNPGGGGTTPDGTCGGSAGYTCPTGYDRCCSQYGWCGDTAEHCTTGCNPAFGICW</sequence>
<keyword evidence="5" id="KW-0378">Hydrolase</keyword>
<evidence type="ECO:0000256" key="6">
    <source>
        <dbReference type="ARBA" id="ARBA00023277"/>
    </source>
</evidence>
<dbReference type="EMBL" id="ONZQ02000022">
    <property type="protein sequence ID" value="SPO07576.1"/>
    <property type="molecule type" value="Genomic_DNA"/>
</dbReference>
<dbReference type="Pfam" id="PF00187">
    <property type="entry name" value="Chitin_bind_1"/>
    <property type="match status" value="1"/>
</dbReference>
<dbReference type="InterPro" id="IPR002509">
    <property type="entry name" value="NODB_dom"/>
</dbReference>
<dbReference type="GO" id="GO:0046872">
    <property type="term" value="F:metal ion binding"/>
    <property type="evidence" value="ECO:0007669"/>
    <property type="project" value="UniProtKB-KW"/>
</dbReference>
<dbReference type="CDD" id="cd10951">
    <property type="entry name" value="CE4_ClCDA_like"/>
    <property type="match status" value="1"/>
</dbReference>
<reference evidence="12" key="1">
    <citation type="submission" date="2018-03" db="EMBL/GenBank/DDBJ databases">
        <authorList>
            <person name="Guldener U."/>
        </authorList>
    </citation>
    <scope>NUCLEOTIDE SEQUENCE</scope>
</reference>
<evidence type="ECO:0000256" key="4">
    <source>
        <dbReference type="ARBA" id="ARBA00022729"/>
    </source>
</evidence>
<keyword evidence="13" id="KW-1185">Reference proteome</keyword>
<accession>A0AAE8T066</accession>
<dbReference type="PANTHER" id="PTHR46471:SF2">
    <property type="entry name" value="CHITIN DEACETYLASE-RELATED"/>
    <property type="match status" value="1"/>
</dbReference>
<keyword evidence="7" id="KW-0170">Cobalt</keyword>
<evidence type="ECO:0000256" key="7">
    <source>
        <dbReference type="ARBA" id="ARBA00023285"/>
    </source>
</evidence>
<keyword evidence="4 9" id="KW-0732">Signal</keyword>
<dbReference type="InterPro" id="IPR011330">
    <property type="entry name" value="Glyco_hydro/deAcase_b/a-brl"/>
</dbReference>
<keyword evidence="6" id="KW-0119">Carbohydrate metabolism</keyword>
<evidence type="ECO:0000256" key="9">
    <source>
        <dbReference type="SAM" id="SignalP"/>
    </source>
</evidence>
<feature type="signal peptide" evidence="9">
    <location>
        <begin position="1"/>
        <end position="16"/>
    </location>
</feature>
<dbReference type="GO" id="GO:0005975">
    <property type="term" value="P:carbohydrate metabolic process"/>
    <property type="evidence" value="ECO:0007669"/>
    <property type="project" value="InterPro"/>
</dbReference>
<dbReference type="SUPFAM" id="SSF57016">
    <property type="entry name" value="Plant lectins/antimicrobial peptides"/>
    <property type="match status" value="1"/>
</dbReference>
<evidence type="ECO:0000259" key="11">
    <source>
        <dbReference type="PROSITE" id="PS51677"/>
    </source>
</evidence>
<feature type="domain" description="Chitin-binding type-1" evidence="10">
    <location>
        <begin position="260"/>
        <end position="304"/>
    </location>
</feature>
<dbReference type="SMART" id="SM00270">
    <property type="entry name" value="ChtBD1"/>
    <property type="match status" value="1"/>
</dbReference>
<dbReference type="SUPFAM" id="SSF88713">
    <property type="entry name" value="Glycoside hydrolase/deacetylase"/>
    <property type="match status" value="1"/>
</dbReference>
<dbReference type="InterPro" id="IPR036861">
    <property type="entry name" value="Endochitinase-like_sf"/>
</dbReference>
<dbReference type="Gene3D" id="3.20.20.370">
    <property type="entry name" value="Glycoside hydrolase/deacetylase"/>
    <property type="match status" value="1"/>
</dbReference>
<comment type="cofactor">
    <cofactor evidence="1">
        <name>Co(2+)</name>
        <dbReference type="ChEBI" id="CHEBI:48828"/>
    </cofactor>
</comment>
<dbReference type="CDD" id="cd11618">
    <property type="entry name" value="ChtBD1_1"/>
    <property type="match status" value="1"/>
</dbReference>
<dbReference type="Proteomes" id="UP001187682">
    <property type="component" value="Unassembled WGS sequence"/>
</dbReference>
<feature type="domain" description="NodB homology" evidence="11">
    <location>
        <begin position="40"/>
        <end position="224"/>
    </location>
</feature>
<keyword evidence="8" id="KW-1015">Disulfide bond</keyword>
<name>A0AAE8T066_9PEZI</name>
<keyword evidence="3" id="KW-0479">Metal-binding</keyword>
<evidence type="ECO:0000256" key="1">
    <source>
        <dbReference type="ARBA" id="ARBA00001941"/>
    </source>
</evidence>
<dbReference type="PROSITE" id="PS51677">
    <property type="entry name" value="NODB"/>
    <property type="match status" value="1"/>
</dbReference>
<comment type="caution">
    <text evidence="8">Lacks conserved residue(s) required for the propagation of feature annotation.</text>
</comment>
<proteinExistence type="predicted"/>
<evidence type="ECO:0000256" key="3">
    <source>
        <dbReference type="ARBA" id="ARBA00022723"/>
    </source>
</evidence>
<dbReference type="PROSITE" id="PS50941">
    <property type="entry name" value="CHIT_BIND_I_2"/>
    <property type="match status" value="1"/>
</dbReference>
<protein>
    <submittedName>
        <fullName evidence="12">Related to deacetylase</fullName>
    </submittedName>
</protein>
<gene>
    <name evidence="12" type="ORF">DNG_10271</name>
</gene>
<evidence type="ECO:0000259" key="10">
    <source>
        <dbReference type="PROSITE" id="PS50941"/>
    </source>
</evidence>
<evidence type="ECO:0000256" key="5">
    <source>
        <dbReference type="ARBA" id="ARBA00022801"/>
    </source>
</evidence>
<keyword evidence="2 8" id="KW-0147">Chitin-binding</keyword>
<evidence type="ECO:0000256" key="2">
    <source>
        <dbReference type="ARBA" id="ARBA00022669"/>
    </source>
</evidence>
<comment type="caution">
    <text evidence="12">The sequence shown here is derived from an EMBL/GenBank/DDBJ whole genome shotgun (WGS) entry which is preliminary data.</text>
</comment>
<feature type="disulfide bond" evidence="8">
    <location>
        <begin position="278"/>
        <end position="292"/>
    </location>
</feature>